<evidence type="ECO:0000313" key="1">
    <source>
        <dbReference type="EMBL" id="RPA81756.1"/>
    </source>
</evidence>
<dbReference type="EMBL" id="ML119677">
    <property type="protein sequence ID" value="RPA81756.1"/>
    <property type="molecule type" value="Genomic_DNA"/>
</dbReference>
<protein>
    <submittedName>
        <fullName evidence="1">Uncharacterized protein</fullName>
    </submittedName>
</protein>
<sequence>MPKYTDPLRYRILCCQRPSPHSHPFLVELLSGAHAIYYSNIFLVPIFRLRTATGKPTFEELLSPHSTTQFYLDIQYELPPKQNCIEKLLFWRDIHKERKQFERGDYIPSGVYYGEAIERLWGIDARPMERNGSKAWPLLHERYNLSCDACSVSIKDRVQLESNNTTGQEEKPHSQNICWFDALRVMHIEEHLRKQMMFSETFNFSLLRVKNVPNAWTEKELRQRGGSEWWNYKIFRFLGLIPFEWGLTGYRVRDSHLVDMEMRIAIASMLGLVQ</sequence>
<reference evidence="1 2" key="1">
    <citation type="journal article" date="2018" name="Nat. Ecol. Evol.">
        <title>Pezizomycetes genomes reveal the molecular basis of ectomycorrhizal truffle lifestyle.</title>
        <authorList>
            <person name="Murat C."/>
            <person name="Payen T."/>
            <person name="Noel B."/>
            <person name="Kuo A."/>
            <person name="Morin E."/>
            <person name="Chen J."/>
            <person name="Kohler A."/>
            <person name="Krizsan K."/>
            <person name="Balestrini R."/>
            <person name="Da Silva C."/>
            <person name="Montanini B."/>
            <person name="Hainaut M."/>
            <person name="Levati E."/>
            <person name="Barry K.W."/>
            <person name="Belfiori B."/>
            <person name="Cichocki N."/>
            <person name="Clum A."/>
            <person name="Dockter R.B."/>
            <person name="Fauchery L."/>
            <person name="Guy J."/>
            <person name="Iotti M."/>
            <person name="Le Tacon F."/>
            <person name="Lindquist E.A."/>
            <person name="Lipzen A."/>
            <person name="Malagnac F."/>
            <person name="Mello A."/>
            <person name="Molinier V."/>
            <person name="Miyauchi S."/>
            <person name="Poulain J."/>
            <person name="Riccioni C."/>
            <person name="Rubini A."/>
            <person name="Sitrit Y."/>
            <person name="Splivallo R."/>
            <person name="Traeger S."/>
            <person name="Wang M."/>
            <person name="Zifcakova L."/>
            <person name="Wipf D."/>
            <person name="Zambonelli A."/>
            <person name="Paolocci F."/>
            <person name="Nowrousian M."/>
            <person name="Ottonello S."/>
            <person name="Baldrian P."/>
            <person name="Spatafora J.W."/>
            <person name="Henrissat B."/>
            <person name="Nagy L.G."/>
            <person name="Aury J.M."/>
            <person name="Wincker P."/>
            <person name="Grigoriev I.V."/>
            <person name="Bonfante P."/>
            <person name="Martin F.M."/>
        </authorList>
    </citation>
    <scope>NUCLEOTIDE SEQUENCE [LARGE SCALE GENOMIC DNA]</scope>
    <source>
        <strain evidence="1 2">RN42</strain>
    </source>
</reference>
<proteinExistence type="predicted"/>
<dbReference type="Proteomes" id="UP000275078">
    <property type="component" value="Unassembled WGS sequence"/>
</dbReference>
<keyword evidence="2" id="KW-1185">Reference proteome</keyword>
<dbReference type="AlphaFoldDB" id="A0A3N4I8G2"/>
<name>A0A3N4I8G2_ASCIM</name>
<organism evidence="1 2">
    <name type="scientific">Ascobolus immersus RN42</name>
    <dbReference type="NCBI Taxonomy" id="1160509"/>
    <lineage>
        <taxon>Eukaryota</taxon>
        <taxon>Fungi</taxon>
        <taxon>Dikarya</taxon>
        <taxon>Ascomycota</taxon>
        <taxon>Pezizomycotina</taxon>
        <taxon>Pezizomycetes</taxon>
        <taxon>Pezizales</taxon>
        <taxon>Ascobolaceae</taxon>
        <taxon>Ascobolus</taxon>
    </lineage>
</organism>
<accession>A0A3N4I8G2</accession>
<evidence type="ECO:0000313" key="2">
    <source>
        <dbReference type="Proteomes" id="UP000275078"/>
    </source>
</evidence>
<gene>
    <name evidence="1" type="ORF">BJ508DRAFT_306361</name>
</gene>